<comment type="subcellular location">
    <subcellularLocation>
        <location evidence="1">Membrane</location>
        <topology evidence="1">Multi-pass membrane protein</topology>
    </subcellularLocation>
</comment>
<feature type="transmembrane region" description="Helical" evidence="5">
    <location>
        <begin position="266"/>
        <end position="284"/>
    </location>
</feature>
<keyword evidence="3 5" id="KW-1133">Transmembrane helix</keyword>
<reference evidence="7 8" key="1">
    <citation type="submission" date="2019-01" db="EMBL/GenBank/DDBJ databases">
        <title>Draft genome sequences of Candidatus Mycoplasma haemohominis SWG34-3 identified from a patient with pyrexia, anemia and liver dysfunction.</title>
        <authorList>
            <person name="Sekizuka T."/>
            <person name="Hattori N."/>
            <person name="Katano H."/>
            <person name="Takuma T."/>
            <person name="Ito T."/>
            <person name="Arai N."/>
            <person name="Yanai R."/>
            <person name="Ishii S."/>
            <person name="Miura Y."/>
            <person name="Tokunaga T."/>
            <person name="Watanabe H."/>
            <person name="Nomura N."/>
            <person name="Eguchi J."/>
            <person name="Arai T."/>
            <person name="Hasegawa H."/>
            <person name="Nakamaki T."/>
            <person name="Wakita T."/>
            <person name="Niki Y."/>
            <person name="Kuroda M."/>
        </authorList>
    </citation>
    <scope>NUCLEOTIDE SEQUENCE [LARGE SCALE GENOMIC DNA]</scope>
    <source>
        <strain evidence="7">SWG34-3</strain>
    </source>
</reference>
<feature type="transmembrane region" description="Helical" evidence="5">
    <location>
        <begin position="6"/>
        <end position="27"/>
    </location>
</feature>
<evidence type="ECO:0000259" key="6">
    <source>
        <dbReference type="Pfam" id="PF01699"/>
    </source>
</evidence>
<feature type="domain" description="Sodium/calcium exchanger membrane region" evidence="6">
    <location>
        <begin position="10"/>
        <end position="181"/>
    </location>
</feature>
<dbReference type="InterPro" id="IPR004837">
    <property type="entry name" value="NaCa_Exmemb"/>
</dbReference>
<dbReference type="Proteomes" id="UP000324831">
    <property type="component" value="Unassembled WGS sequence"/>
</dbReference>
<evidence type="ECO:0000313" key="7">
    <source>
        <dbReference type="EMBL" id="GCE63356.1"/>
    </source>
</evidence>
<feature type="transmembrane region" description="Helical" evidence="5">
    <location>
        <begin position="312"/>
        <end position="331"/>
    </location>
</feature>
<dbReference type="EMBL" id="BIMN01000001">
    <property type="protein sequence ID" value="GCE63356.1"/>
    <property type="molecule type" value="Genomic_DNA"/>
</dbReference>
<accession>A0A478FSJ4</accession>
<evidence type="ECO:0000313" key="8">
    <source>
        <dbReference type="Proteomes" id="UP000324831"/>
    </source>
</evidence>
<feature type="domain" description="Sodium/calcium exchanger membrane region" evidence="6">
    <location>
        <begin position="226"/>
        <end position="355"/>
    </location>
</feature>
<organism evidence="7 8">
    <name type="scientific">Candidatus Mycoplasma haematohominis</name>
    <dbReference type="NCBI Taxonomy" id="1494318"/>
    <lineage>
        <taxon>Bacteria</taxon>
        <taxon>Bacillati</taxon>
        <taxon>Mycoplasmatota</taxon>
        <taxon>Mollicutes</taxon>
        <taxon>Mycoplasmataceae</taxon>
        <taxon>Mycoplasma</taxon>
    </lineage>
</organism>
<dbReference type="AlphaFoldDB" id="A0A478FSJ4"/>
<evidence type="ECO:0000256" key="5">
    <source>
        <dbReference type="SAM" id="Phobius"/>
    </source>
</evidence>
<feature type="transmembrane region" description="Helical" evidence="5">
    <location>
        <begin position="239"/>
        <end position="259"/>
    </location>
</feature>
<feature type="transmembrane region" description="Helical" evidence="5">
    <location>
        <begin position="161"/>
        <end position="183"/>
    </location>
</feature>
<name>A0A478FSJ4_9MOLU</name>
<protein>
    <submittedName>
        <fullName evidence="7">Sodium/calcium exchanger protein</fullName>
    </submittedName>
</protein>
<dbReference type="GO" id="GO:0016020">
    <property type="term" value="C:membrane"/>
    <property type="evidence" value="ECO:0007669"/>
    <property type="project" value="UniProtKB-SubCell"/>
</dbReference>
<evidence type="ECO:0000256" key="2">
    <source>
        <dbReference type="ARBA" id="ARBA00022692"/>
    </source>
</evidence>
<gene>
    <name evidence="7" type="ORF">MHSWG343_03450</name>
</gene>
<keyword evidence="2 5" id="KW-0812">Transmembrane</keyword>
<evidence type="ECO:0000256" key="3">
    <source>
        <dbReference type="ARBA" id="ARBA00022989"/>
    </source>
</evidence>
<dbReference type="InterPro" id="IPR044880">
    <property type="entry name" value="NCX_ion-bd_dom_sf"/>
</dbReference>
<feature type="transmembrane region" description="Helical" evidence="5">
    <location>
        <begin position="95"/>
        <end position="114"/>
    </location>
</feature>
<sequence>MQIDISTASILFILCFLGILVTAFWAIEAIKAVSDKFKLSETFIGAVFLSVGTSFPEFVNSLSAGWLDRSYLGGNASTSPINSAESFYNITGANIWQVVFLAVVMIGLAIYYKIRKNDHDIQQMVDIFWKDSILSWKLLMLETTILIFIFSWPLVFQYLTVGGFSMLNLIFLGIWLFYIRYTYTSTTTISEKEEPKYFTKCGKPALVIITLSLWSLFGAFSCINFQLASKFPMDPSTSFGVLLSFVTSSPEFSVLYFLLKQKRYQMAVSGFFGSSLFNLTLPFYSNLISLNTIFGKQNFHHTGTHEITSQKITIWLLLNLILIFLFIFTFWNRKKWRTSIIATNGTIILTIYVVANTLLGYT</sequence>
<evidence type="ECO:0000256" key="4">
    <source>
        <dbReference type="ARBA" id="ARBA00023136"/>
    </source>
</evidence>
<keyword evidence="4 5" id="KW-0472">Membrane</keyword>
<dbReference type="Gene3D" id="1.20.1420.30">
    <property type="entry name" value="NCX, central ion-binding region"/>
    <property type="match status" value="1"/>
</dbReference>
<evidence type="ECO:0000256" key="1">
    <source>
        <dbReference type="ARBA" id="ARBA00004141"/>
    </source>
</evidence>
<dbReference type="GO" id="GO:0055085">
    <property type="term" value="P:transmembrane transport"/>
    <property type="evidence" value="ECO:0007669"/>
    <property type="project" value="InterPro"/>
</dbReference>
<dbReference type="Pfam" id="PF01699">
    <property type="entry name" value="Na_Ca_ex"/>
    <property type="match status" value="2"/>
</dbReference>
<feature type="transmembrane region" description="Helical" evidence="5">
    <location>
        <begin position="204"/>
        <end position="227"/>
    </location>
</feature>
<feature type="transmembrane region" description="Helical" evidence="5">
    <location>
        <begin position="338"/>
        <end position="359"/>
    </location>
</feature>
<comment type="caution">
    <text evidence="7">The sequence shown here is derived from an EMBL/GenBank/DDBJ whole genome shotgun (WGS) entry which is preliminary data.</text>
</comment>
<proteinExistence type="predicted"/>
<feature type="transmembrane region" description="Helical" evidence="5">
    <location>
        <begin position="134"/>
        <end position="155"/>
    </location>
</feature>